<name>A0A0K2UMI2_LEPSM</name>
<dbReference type="EMBL" id="HACA01022118">
    <property type="protein sequence ID" value="CDW39479.1"/>
    <property type="molecule type" value="Transcribed_RNA"/>
</dbReference>
<organism evidence="1">
    <name type="scientific">Lepeophtheirus salmonis</name>
    <name type="common">Salmon louse</name>
    <name type="synonym">Caligus salmonis</name>
    <dbReference type="NCBI Taxonomy" id="72036"/>
    <lineage>
        <taxon>Eukaryota</taxon>
        <taxon>Metazoa</taxon>
        <taxon>Ecdysozoa</taxon>
        <taxon>Arthropoda</taxon>
        <taxon>Crustacea</taxon>
        <taxon>Multicrustacea</taxon>
        <taxon>Hexanauplia</taxon>
        <taxon>Copepoda</taxon>
        <taxon>Siphonostomatoida</taxon>
        <taxon>Caligidae</taxon>
        <taxon>Lepeophtheirus</taxon>
    </lineage>
</organism>
<dbReference type="AlphaFoldDB" id="A0A0K2UMI2"/>
<reference evidence="1" key="1">
    <citation type="submission" date="2014-05" db="EMBL/GenBank/DDBJ databases">
        <authorList>
            <person name="Chronopoulou M."/>
        </authorList>
    </citation>
    <scope>NUCLEOTIDE SEQUENCE</scope>
    <source>
        <tissue evidence="1">Whole organism</tissue>
    </source>
</reference>
<sequence>MCLFTLTPIEYFKFMRSVKSFSSNL</sequence>
<protein>
    <submittedName>
        <fullName evidence="1">Uncharacterized protein</fullName>
    </submittedName>
</protein>
<proteinExistence type="predicted"/>
<accession>A0A0K2UMI2</accession>
<evidence type="ECO:0000313" key="1">
    <source>
        <dbReference type="EMBL" id="CDW39479.1"/>
    </source>
</evidence>